<keyword evidence="1" id="KW-1133">Transmembrane helix</keyword>
<protein>
    <submittedName>
        <fullName evidence="2">DUF4199 domain-containing protein</fullName>
    </submittedName>
</protein>
<proteinExistence type="predicted"/>
<keyword evidence="3" id="KW-1185">Reference proteome</keyword>
<name>A0A5J5ICR1_9BACT</name>
<reference evidence="2 3" key="1">
    <citation type="submission" date="2019-09" db="EMBL/GenBank/DDBJ databases">
        <title>Draft genome sequence of Ginsengibacter sp. BR5-29.</title>
        <authorList>
            <person name="Im W.-T."/>
        </authorList>
    </citation>
    <scope>NUCLEOTIDE SEQUENCE [LARGE SCALE GENOMIC DNA]</scope>
    <source>
        <strain evidence="2 3">BR5-29</strain>
    </source>
</reference>
<dbReference type="RefSeq" id="WP_150416390.1">
    <property type="nucleotide sequence ID" value="NZ_VYQF01000007.1"/>
</dbReference>
<feature type="transmembrane region" description="Helical" evidence="1">
    <location>
        <begin position="39"/>
        <end position="57"/>
    </location>
</feature>
<evidence type="ECO:0000256" key="1">
    <source>
        <dbReference type="SAM" id="Phobius"/>
    </source>
</evidence>
<feature type="transmembrane region" description="Helical" evidence="1">
    <location>
        <begin position="12"/>
        <end position="33"/>
    </location>
</feature>
<dbReference type="Pfam" id="PF13858">
    <property type="entry name" value="DUF4199"/>
    <property type="match status" value="1"/>
</dbReference>
<keyword evidence="1" id="KW-0812">Transmembrane</keyword>
<evidence type="ECO:0000313" key="2">
    <source>
        <dbReference type="EMBL" id="KAA9036649.1"/>
    </source>
</evidence>
<accession>A0A5J5ICR1</accession>
<sequence>MKNKKLSNLNAGLLLFLFMVVFTLIINMGGLQGNTKLNWISYLIIIGGIILVVIKYGKDMDNNVTFGNLFAYGFKTIAITTIFFIAFSLLFYMVFPEYKAQLLEIARENAMLKATPENREQIEKGMEIFQRFFWVGMIAGILISFAILGAIGSLIGAAIAKKEPQQLVD</sequence>
<evidence type="ECO:0000313" key="3">
    <source>
        <dbReference type="Proteomes" id="UP000326903"/>
    </source>
</evidence>
<gene>
    <name evidence="2" type="ORF">FW778_18730</name>
</gene>
<keyword evidence="1" id="KW-0472">Membrane</keyword>
<dbReference type="InterPro" id="IPR025250">
    <property type="entry name" value="DUF4199"/>
</dbReference>
<feature type="transmembrane region" description="Helical" evidence="1">
    <location>
        <begin position="69"/>
        <end position="95"/>
    </location>
</feature>
<dbReference type="EMBL" id="VYQF01000007">
    <property type="protein sequence ID" value="KAA9036649.1"/>
    <property type="molecule type" value="Genomic_DNA"/>
</dbReference>
<dbReference type="Proteomes" id="UP000326903">
    <property type="component" value="Unassembled WGS sequence"/>
</dbReference>
<feature type="transmembrane region" description="Helical" evidence="1">
    <location>
        <begin position="132"/>
        <end position="160"/>
    </location>
</feature>
<dbReference type="AlphaFoldDB" id="A0A5J5ICR1"/>
<comment type="caution">
    <text evidence="2">The sequence shown here is derived from an EMBL/GenBank/DDBJ whole genome shotgun (WGS) entry which is preliminary data.</text>
</comment>
<organism evidence="2 3">
    <name type="scientific">Ginsengibacter hankyongi</name>
    <dbReference type="NCBI Taxonomy" id="2607284"/>
    <lineage>
        <taxon>Bacteria</taxon>
        <taxon>Pseudomonadati</taxon>
        <taxon>Bacteroidota</taxon>
        <taxon>Chitinophagia</taxon>
        <taxon>Chitinophagales</taxon>
        <taxon>Chitinophagaceae</taxon>
        <taxon>Ginsengibacter</taxon>
    </lineage>
</organism>